<comment type="caution">
    <text evidence="1">The sequence shown here is derived from an EMBL/GenBank/DDBJ whole genome shotgun (WGS) entry which is preliminary data.</text>
</comment>
<dbReference type="AlphaFoldDB" id="A0A833TMD3"/>
<evidence type="ECO:0000313" key="1">
    <source>
        <dbReference type="EMBL" id="KAF5442744.1"/>
    </source>
</evidence>
<gene>
    <name evidence="1" type="ORF">F2P56_035369</name>
</gene>
<reference evidence="1" key="1">
    <citation type="submission" date="2015-10" db="EMBL/GenBank/DDBJ databases">
        <authorList>
            <person name="Martinez-Garcia P.J."/>
            <person name="Crepeau M.W."/>
            <person name="Puiu D."/>
            <person name="Gonzalez-Ibeas D."/>
            <person name="Whalen J."/>
            <person name="Stevens K."/>
            <person name="Paul R."/>
            <person name="Butterfield T."/>
            <person name="Britton M."/>
            <person name="Reagan R."/>
            <person name="Chakraborty S."/>
            <person name="Walawage S.L."/>
            <person name="Vasquez-Gross H.A."/>
            <person name="Cardeno C."/>
            <person name="Famula R."/>
            <person name="Pratt K."/>
            <person name="Kuruganti S."/>
            <person name="Aradhya M.K."/>
            <person name="Leslie C.A."/>
            <person name="Dandekar A.M."/>
            <person name="Salzberg S.L."/>
            <person name="Wegrzyn J.L."/>
            <person name="Langley C.H."/>
            <person name="Neale D.B."/>
        </authorList>
    </citation>
    <scope>NUCLEOTIDE SEQUENCE</scope>
    <source>
        <tissue evidence="1">Leaves</tissue>
    </source>
</reference>
<feature type="non-terminal residue" evidence="1">
    <location>
        <position position="1"/>
    </location>
</feature>
<name>A0A833TMD3_JUGRE</name>
<protein>
    <submittedName>
        <fullName evidence="1">Uncharacterized protein</fullName>
    </submittedName>
</protein>
<accession>A0A833TMD3</accession>
<dbReference type="Gramene" id="Jr16_06010_p3">
    <property type="protein sequence ID" value="cds.Jr16_06010_p3"/>
    <property type="gene ID" value="Jr16_06010"/>
</dbReference>
<dbReference type="EMBL" id="LIHL02000016">
    <property type="protein sequence ID" value="KAF5442744.1"/>
    <property type="molecule type" value="Genomic_DNA"/>
</dbReference>
<proteinExistence type="predicted"/>
<dbReference type="Proteomes" id="UP000619265">
    <property type="component" value="Unassembled WGS sequence"/>
</dbReference>
<organism evidence="1 2">
    <name type="scientific">Juglans regia</name>
    <name type="common">English walnut</name>
    <dbReference type="NCBI Taxonomy" id="51240"/>
    <lineage>
        <taxon>Eukaryota</taxon>
        <taxon>Viridiplantae</taxon>
        <taxon>Streptophyta</taxon>
        <taxon>Embryophyta</taxon>
        <taxon>Tracheophyta</taxon>
        <taxon>Spermatophyta</taxon>
        <taxon>Magnoliopsida</taxon>
        <taxon>eudicotyledons</taxon>
        <taxon>Gunneridae</taxon>
        <taxon>Pentapetalae</taxon>
        <taxon>rosids</taxon>
        <taxon>fabids</taxon>
        <taxon>Fagales</taxon>
        <taxon>Juglandaceae</taxon>
        <taxon>Juglans</taxon>
    </lineage>
</organism>
<evidence type="ECO:0000313" key="2">
    <source>
        <dbReference type="Proteomes" id="UP000619265"/>
    </source>
</evidence>
<sequence length="112" mass="13153">KHLKKETDQICETRNLKSFKWSVIVQGMVDSLLDDVSEVLRITAHEINSCWRSIQHCRHFCEPICILTGSFIAYLFHFWRGQPPFPREKFQTITCVSIRGRKRKQATIMEAS</sequence>
<reference evidence="1" key="2">
    <citation type="submission" date="2020-03" db="EMBL/GenBank/DDBJ databases">
        <title>Walnut 2.0.</title>
        <authorList>
            <person name="Marrano A."/>
            <person name="Britton M."/>
            <person name="Zimin A.V."/>
            <person name="Zaini P.A."/>
            <person name="Workman R."/>
            <person name="Puiu D."/>
            <person name="Bianco L."/>
            <person name="Allen B.J."/>
            <person name="Troggio M."/>
            <person name="Leslie C.A."/>
            <person name="Timp W."/>
            <person name="Dendekar A."/>
            <person name="Salzberg S.L."/>
            <person name="Neale D.B."/>
        </authorList>
    </citation>
    <scope>NUCLEOTIDE SEQUENCE</scope>
    <source>
        <tissue evidence="1">Leaves</tissue>
    </source>
</reference>